<dbReference type="InterPro" id="IPR036397">
    <property type="entry name" value="RNaseH_sf"/>
</dbReference>
<dbReference type="AlphaFoldDB" id="A0A093X9Y0"/>
<organism evidence="2">
    <name type="scientific">Talaromyces marneffei PM1</name>
    <dbReference type="NCBI Taxonomy" id="1077442"/>
    <lineage>
        <taxon>Eukaryota</taxon>
        <taxon>Fungi</taxon>
        <taxon>Dikarya</taxon>
        <taxon>Ascomycota</taxon>
        <taxon>Pezizomycotina</taxon>
        <taxon>Eurotiomycetes</taxon>
        <taxon>Eurotiomycetidae</taxon>
        <taxon>Eurotiales</taxon>
        <taxon>Trichocomaceae</taxon>
        <taxon>Talaromyces</taxon>
        <taxon>Talaromyces sect. Talaromyces</taxon>
    </lineage>
</organism>
<dbReference type="GO" id="GO:0003676">
    <property type="term" value="F:nucleic acid binding"/>
    <property type="evidence" value="ECO:0007669"/>
    <property type="project" value="InterPro"/>
</dbReference>
<sequence length="264" mass="30405">MSEPLQNTSSLTPAIPRLIKRRNATSDEKISRMRISLNRSQALRDAYTEDIQQFAAEDLIFLDESIFNEKTGWRQHAYSAVGEDAEIEDSINRGSTWSICAAMTLDGYLPCTGVKKGYFSAENFAEWLTDKLLPAVNALQRYPMVIILDNVAIHTQEQVHQIIEEAGHIIRYLPPYSPDFNPIELTFLVLKAWMKRNWIFLRMTFANYGDFLTYSIGASGCDRFARKQFKHAANGVYIEEEELIQFKQFLDRYEVDNTLDLPLD</sequence>
<dbReference type="Gene3D" id="3.30.420.10">
    <property type="entry name" value="Ribonuclease H-like superfamily/Ribonuclease H"/>
    <property type="match status" value="1"/>
</dbReference>
<accession>A0A093X9Y0</accession>
<evidence type="ECO:0000313" key="2">
    <source>
        <dbReference type="EMBL" id="KFX42003.1"/>
    </source>
</evidence>
<dbReference type="Pfam" id="PF13358">
    <property type="entry name" value="DDE_3"/>
    <property type="match status" value="1"/>
</dbReference>
<reference evidence="2" key="1">
    <citation type="journal article" date="2014" name="PLoS Genet.">
        <title>Signature Gene Expression Reveals Novel Clues to the Molecular Mechanisms of Dimorphic Transition in Penicillium marneffei.</title>
        <authorList>
            <person name="Yang E."/>
            <person name="Wang G."/>
            <person name="Cai J."/>
            <person name="Woo P.C."/>
            <person name="Lau S.K."/>
            <person name="Yuen K.-Y."/>
            <person name="Chow W.-N."/>
            <person name="Lin X."/>
        </authorList>
    </citation>
    <scope>NUCLEOTIDE SEQUENCE [LARGE SCALE GENOMIC DNA]</scope>
    <source>
        <strain evidence="2">PM1</strain>
    </source>
</reference>
<protein>
    <submittedName>
        <fullName evidence="2">Uncharacterized protein y4pE/y4sA</fullName>
    </submittedName>
</protein>
<dbReference type="PANTHER" id="PTHR46564">
    <property type="entry name" value="TRANSPOSASE"/>
    <property type="match status" value="1"/>
</dbReference>
<dbReference type="EMBL" id="JPOX01000050">
    <property type="protein sequence ID" value="KFX42003.1"/>
    <property type="molecule type" value="Genomic_DNA"/>
</dbReference>
<feature type="domain" description="Tc1-like transposase DDE" evidence="1">
    <location>
        <begin position="58"/>
        <end position="197"/>
    </location>
</feature>
<dbReference type="HOGENOM" id="CLU_1054403_0_0_1"/>
<comment type="caution">
    <text evidence="2">The sequence shown here is derived from an EMBL/GenBank/DDBJ whole genome shotgun (WGS) entry which is preliminary data.</text>
</comment>
<dbReference type="PANTHER" id="PTHR46564:SF1">
    <property type="entry name" value="TRANSPOSASE"/>
    <property type="match status" value="1"/>
</dbReference>
<dbReference type="InterPro" id="IPR038717">
    <property type="entry name" value="Tc1-like_DDE_dom"/>
</dbReference>
<gene>
    <name evidence="2" type="ORF">GQ26_0500020</name>
</gene>
<proteinExistence type="predicted"/>
<evidence type="ECO:0000259" key="1">
    <source>
        <dbReference type="Pfam" id="PF13358"/>
    </source>
</evidence>
<name>A0A093X9Y0_TALMA</name>